<dbReference type="Proteomes" id="UP001232148">
    <property type="component" value="Unassembled WGS sequence"/>
</dbReference>
<keyword evidence="3" id="KW-1185">Reference proteome</keyword>
<evidence type="ECO:0000313" key="2">
    <source>
        <dbReference type="EMBL" id="KAK2021117.1"/>
    </source>
</evidence>
<sequence>MHSTYLLFLFWSLLCCTFAASDRGLRRDNDIYTVETDGDVYNVYTPFYTPATRLQRAPVTKL</sequence>
<dbReference type="AlphaFoldDB" id="A0AAD9LUN6"/>
<feature type="chain" id="PRO_5042141835" description="Secreted protein" evidence="1">
    <location>
        <begin position="20"/>
        <end position="62"/>
    </location>
</feature>
<comment type="caution">
    <text evidence="2">The sequence shown here is derived from an EMBL/GenBank/DDBJ whole genome shotgun (WGS) entry which is preliminary data.</text>
</comment>
<reference evidence="2" key="1">
    <citation type="submission" date="2021-06" db="EMBL/GenBank/DDBJ databases">
        <title>Comparative genomics, transcriptomics and evolutionary studies reveal genomic signatures of adaptation to plant cell wall in hemibiotrophic fungi.</title>
        <authorList>
            <consortium name="DOE Joint Genome Institute"/>
            <person name="Baroncelli R."/>
            <person name="Diaz J.F."/>
            <person name="Benocci T."/>
            <person name="Peng M."/>
            <person name="Battaglia E."/>
            <person name="Haridas S."/>
            <person name="Andreopoulos W."/>
            <person name="Labutti K."/>
            <person name="Pangilinan J."/>
            <person name="Floch G.L."/>
            <person name="Makela M.R."/>
            <person name="Henrissat B."/>
            <person name="Grigoriev I.V."/>
            <person name="Crouch J.A."/>
            <person name="De Vries R.P."/>
            <person name="Sukno S.A."/>
            <person name="Thon M.R."/>
        </authorList>
    </citation>
    <scope>NUCLEOTIDE SEQUENCE</scope>
    <source>
        <strain evidence="2">MAFF235873</strain>
    </source>
</reference>
<proteinExistence type="predicted"/>
<evidence type="ECO:0008006" key="4">
    <source>
        <dbReference type="Google" id="ProtNLM"/>
    </source>
</evidence>
<keyword evidence="1" id="KW-0732">Signal</keyword>
<dbReference type="EMBL" id="MU843135">
    <property type="protein sequence ID" value="KAK2021117.1"/>
    <property type="molecule type" value="Genomic_DNA"/>
</dbReference>
<evidence type="ECO:0000256" key="1">
    <source>
        <dbReference type="SAM" id="SignalP"/>
    </source>
</evidence>
<accession>A0AAD9LUN6</accession>
<feature type="signal peptide" evidence="1">
    <location>
        <begin position="1"/>
        <end position="19"/>
    </location>
</feature>
<evidence type="ECO:0000313" key="3">
    <source>
        <dbReference type="Proteomes" id="UP001232148"/>
    </source>
</evidence>
<organism evidence="2 3">
    <name type="scientific">Colletotrichum zoysiae</name>
    <dbReference type="NCBI Taxonomy" id="1216348"/>
    <lineage>
        <taxon>Eukaryota</taxon>
        <taxon>Fungi</taxon>
        <taxon>Dikarya</taxon>
        <taxon>Ascomycota</taxon>
        <taxon>Pezizomycotina</taxon>
        <taxon>Sordariomycetes</taxon>
        <taxon>Hypocreomycetidae</taxon>
        <taxon>Glomerellales</taxon>
        <taxon>Glomerellaceae</taxon>
        <taxon>Colletotrichum</taxon>
        <taxon>Colletotrichum graminicola species complex</taxon>
    </lineage>
</organism>
<name>A0AAD9LUN6_9PEZI</name>
<feature type="non-terminal residue" evidence="2">
    <location>
        <position position="62"/>
    </location>
</feature>
<protein>
    <recommendedName>
        <fullName evidence="4">Secreted protein</fullName>
    </recommendedName>
</protein>
<gene>
    <name evidence="2" type="ORF">LX32DRAFT_505467</name>
</gene>